<protein>
    <submittedName>
        <fullName evidence="2">Uncharacterized protein</fullName>
    </submittedName>
</protein>
<dbReference type="eggNOG" id="ENOG502RFV2">
    <property type="taxonomic scope" value="Eukaryota"/>
</dbReference>
<organism evidence="2 3">
    <name type="scientific">Entamoeba histolytica</name>
    <dbReference type="NCBI Taxonomy" id="5759"/>
    <lineage>
        <taxon>Eukaryota</taxon>
        <taxon>Amoebozoa</taxon>
        <taxon>Evosea</taxon>
        <taxon>Archamoebae</taxon>
        <taxon>Mastigamoebida</taxon>
        <taxon>Entamoebidae</taxon>
        <taxon>Entamoeba</taxon>
    </lineage>
</organism>
<name>A0A175JUQ5_ENTHI</name>
<dbReference type="AlphaFoldDB" id="A0A175JUQ5"/>
<feature type="region of interest" description="Disordered" evidence="1">
    <location>
        <begin position="273"/>
        <end position="309"/>
    </location>
</feature>
<gene>
    <name evidence="2" type="ORF">CL6EHI_060410</name>
</gene>
<evidence type="ECO:0000313" key="3">
    <source>
        <dbReference type="Proteomes" id="UP000078387"/>
    </source>
</evidence>
<dbReference type="VEuPathDB" id="AmoebaDB:EHI_060410"/>
<proteinExistence type="predicted"/>
<dbReference type="Proteomes" id="UP000078387">
    <property type="component" value="Unassembled WGS sequence"/>
</dbReference>
<dbReference type="VEuPathDB" id="AmoebaDB:EHI8A_039970"/>
<feature type="region of interest" description="Disordered" evidence="1">
    <location>
        <begin position="184"/>
        <end position="253"/>
    </location>
</feature>
<feature type="compositionally biased region" description="Basic and acidic residues" evidence="1">
    <location>
        <begin position="238"/>
        <end position="253"/>
    </location>
</feature>
<feature type="compositionally biased region" description="Basic and acidic residues" evidence="1">
    <location>
        <begin position="292"/>
        <end position="309"/>
    </location>
</feature>
<comment type="caution">
    <text evidence="2">The sequence shown here is derived from an EMBL/GenBank/DDBJ whole genome shotgun (WGS) entry which is preliminary data.</text>
</comment>
<reference evidence="2 3" key="1">
    <citation type="submission" date="2016-05" db="EMBL/GenBank/DDBJ databases">
        <title>First whole genome sequencing of Entamoeba histolytica HM1:IMSS-clone-6.</title>
        <authorList>
            <person name="Mukherjee Avik.K."/>
            <person name="Izumyama S."/>
            <person name="Nakada-Tsukui K."/>
            <person name="Nozaki T."/>
        </authorList>
    </citation>
    <scope>NUCLEOTIDE SEQUENCE [LARGE SCALE GENOMIC DNA]</scope>
    <source>
        <strain evidence="2 3">HM1:IMSS clone 6</strain>
    </source>
</reference>
<dbReference type="EMBL" id="BDEQ01000001">
    <property type="protein sequence ID" value="GAT97114.1"/>
    <property type="molecule type" value="Genomic_DNA"/>
</dbReference>
<dbReference type="VEuPathDB" id="AmoebaDB:EHI5A_033550"/>
<dbReference type="VEuPathDB" id="AmoebaDB:KM1_044420"/>
<dbReference type="VEuPathDB" id="AmoebaDB:EHI7A_120470"/>
<evidence type="ECO:0000256" key="1">
    <source>
        <dbReference type="SAM" id="MobiDB-lite"/>
    </source>
</evidence>
<accession>A0A175JUQ5</accession>
<sequence length="515" mass="60282">MNLTELENKRIEFINLLRKGGLDFIHNIKMPLLMFADILTQIKLVNSQIQMKYFQFISQFAFSLPIILSQQEQQLFDINIIFDGIESINSLSLFNSLKVFTKQYINALQSTSCDKKYLNEFNLLLIRSVFDFLTTLKDSMATVFFMSVLDESVLPDNTNEKNELSIHNQTQSLHDLNINLDDTDTPCVSPPLPVNSFSNDNYNEEEEHNKGTISNEKDESHSSIKSPKKPQIESQDTSIKKEIRKKENPTDVSTIKKDTDKLFQEINDFFKQSKIETPNEEGIKETVQSQEEDFKQKDKSNEIKKEEKKPIIQQEVNKEKKQPPKETILSEEKKIIIDPSKYQFMAEYNGLICFEFNGQIKEEDKNEHLKKYYFVKDLNQNHSSVERSYNIMTKCAYKEKDVIKVKSNVFSYKDIITDDYIFNVEKTLLEKRGVLVITKTLPISKSFKGKYYPYILGIRKDFLKNTSNTSISFPNEPIIIPIRIKRSKPKYYCFYYNVYERGNIDDILIIEINFT</sequence>
<feature type="compositionally biased region" description="Basic and acidic residues" evidence="1">
    <location>
        <begin position="207"/>
        <end position="222"/>
    </location>
</feature>
<evidence type="ECO:0000313" key="2">
    <source>
        <dbReference type="EMBL" id="GAT97114.1"/>
    </source>
</evidence>